<evidence type="ECO:0000313" key="1">
    <source>
        <dbReference type="EMBL" id="QQM18225.1"/>
    </source>
</evidence>
<evidence type="ECO:0000313" key="2">
    <source>
        <dbReference type="Proteomes" id="UP000595272"/>
    </source>
</evidence>
<reference evidence="1 2" key="1">
    <citation type="submission" date="2020-12" db="EMBL/GenBank/DDBJ databases">
        <title>Complete genome sequence of Stenotrophomonas maltophilia phage Salva.</title>
        <authorList>
            <person name="Jefferson B."/>
            <person name="Yao G."/>
            <person name="Clark J."/>
            <person name="Le T."/>
            <person name="Young R."/>
            <person name="Gonzalez C."/>
            <person name="Liu M."/>
        </authorList>
    </citation>
    <scope>NUCLEOTIDE SEQUENCE [LARGE SCALE GENOMIC DNA]</scope>
</reference>
<organism evidence="1 2">
    <name type="scientific">Stenotrophomonas phage Salva</name>
    <dbReference type="NCBI Taxonomy" id="2801524"/>
    <lineage>
        <taxon>Viruses</taxon>
        <taxon>Duplodnaviria</taxon>
        <taxon>Heunggongvirae</taxon>
        <taxon>Uroviricota</taxon>
        <taxon>Caudoviricetes</taxon>
        <taxon>Beaumontvirinae</taxon>
        <taxon>Salvavirus</taxon>
        <taxon>Salvavirus salva</taxon>
    </lineage>
</organism>
<dbReference type="Proteomes" id="UP000595272">
    <property type="component" value="Segment"/>
</dbReference>
<protein>
    <submittedName>
        <fullName evidence="1">Uncharacterized protein</fullName>
    </submittedName>
</protein>
<gene>
    <name evidence="1" type="ORF">CPT_Salva_061</name>
</gene>
<accession>A0A8B6Q870</accession>
<dbReference type="EMBL" id="MW393850">
    <property type="protein sequence ID" value="QQM18225.1"/>
    <property type="molecule type" value="Genomic_DNA"/>
</dbReference>
<proteinExistence type="predicted"/>
<keyword evidence="2" id="KW-1185">Reference proteome</keyword>
<sequence length="33" mass="3771">MASRNVKPQAGNQLSRGYVRERVWEALSRNEPA</sequence>
<name>A0A8B6Q870_9CAUD</name>